<evidence type="ECO:0000256" key="8">
    <source>
        <dbReference type="ARBA" id="ARBA00035100"/>
    </source>
</evidence>
<dbReference type="Proteomes" id="UP000531251">
    <property type="component" value="Unassembled WGS sequence"/>
</dbReference>
<evidence type="ECO:0000256" key="5">
    <source>
        <dbReference type="ARBA" id="ARBA00022679"/>
    </source>
</evidence>
<reference evidence="13 14" key="1">
    <citation type="submission" date="2020-03" db="EMBL/GenBank/DDBJ databases">
        <title>Genomic Encyclopedia of Type Strains, Phase IV (KMG-IV): sequencing the most valuable type-strain genomes for metagenomic binning, comparative biology and taxonomic classification.</title>
        <authorList>
            <person name="Goeker M."/>
        </authorList>
    </citation>
    <scope>NUCLEOTIDE SEQUENCE [LARGE SCALE GENOMIC DNA]</scope>
    <source>
        <strain evidence="13 14">DSM 7225</strain>
    </source>
</reference>
<evidence type="ECO:0000259" key="10">
    <source>
        <dbReference type="PROSITE" id="PS50109"/>
    </source>
</evidence>
<dbReference type="InterPro" id="IPR051315">
    <property type="entry name" value="Bact_Chemotaxis_CheA"/>
</dbReference>
<dbReference type="InterPro" id="IPR037006">
    <property type="entry name" value="CheA-like_homodim_sf"/>
</dbReference>
<keyword evidence="7" id="KW-0902">Two-component regulatory system</keyword>
<comment type="caution">
    <text evidence="13">The sequence shown here is derived from an EMBL/GenBank/DDBJ whole genome shotgun (WGS) entry which is preliminary data.</text>
</comment>
<evidence type="ECO:0000256" key="7">
    <source>
        <dbReference type="ARBA" id="ARBA00023012"/>
    </source>
</evidence>
<dbReference type="Gene3D" id="1.10.287.560">
    <property type="entry name" value="Histidine kinase CheA-like, homodimeric domain"/>
    <property type="match status" value="1"/>
</dbReference>
<dbReference type="InterPro" id="IPR002545">
    <property type="entry name" value="CheW-lke_dom"/>
</dbReference>
<dbReference type="InterPro" id="IPR036061">
    <property type="entry name" value="CheW-like_dom_sf"/>
</dbReference>
<dbReference type="EMBL" id="JAATJB010000004">
    <property type="protein sequence ID" value="NJB97291.1"/>
    <property type="molecule type" value="Genomic_DNA"/>
</dbReference>
<dbReference type="SUPFAM" id="SSF47226">
    <property type="entry name" value="Histidine-containing phosphotransfer domain, HPT domain"/>
    <property type="match status" value="1"/>
</dbReference>
<feature type="domain" description="CheW-like" evidence="11">
    <location>
        <begin position="508"/>
        <end position="636"/>
    </location>
</feature>
<dbReference type="InterPro" id="IPR004105">
    <property type="entry name" value="CheA-like_dim"/>
</dbReference>
<dbReference type="InterPro" id="IPR036641">
    <property type="entry name" value="HPT_dom_sf"/>
</dbReference>
<evidence type="ECO:0000256" key="2">
    <source>
        <dbReference type="ARBA" id="ARBA00012438"/>
    </source>
</evidence>
<evidence type="ECO:0000259" key="12">
    <source>
        <dbReference type="PROSITE" id="PS50894"/>
    </source>
</evidence>
<dbReference type="CDD" id="cd00088">
    <property type="entry name" value="HPT"/>
    <property type="match status" value="1"/>
</dbReference>
<keyword evidence="14" id="KW-1185">Reference proteome</keyword>
<evidence type="ECO:0000313" key="14">
    <source>
        <dbReference type="Proteomes" id="UP000531251"/>
    </source>
</evidence>
<feature type="modified residue" description="Phosphohistidine" evidence="9">
    <location>
        <position position="44"/>
    </location>
</feature>
<keyword evidence="5 13" id="KW-0808">Transferase</keyword>
<proteinExistence type="predicted"/>
<feature type="domain" description="HPt" evidence="12">
    <location>
        <begin position="1"/>
        <end position="104"/>
    </location>
</feature>
<evidence type="ECO:0000256" key="9">
    <source>
        <dbReference type="PROSITE-ProRule" id="PRU00110"/>
    </source>
</evidence>
<comment type="catalytic activity">
    <reaction evidence="1">
        <text>ATP + protein L-histidine = ADP + protein N-phospho-L-histidine.</text>
        <dbReference type="EC" id="2.7.13.3"/>
    </reaction>
</comment>
<evidence type="ECO:0000256" key="4">
    <source>
        <dbReference type="ARBA" id="ARBA00022553"/>
    </source>
</evidence>
<dbReference type="Gene3D" id="1.20.120.160">
    <property type="entry name" value="HPT domain"/>
    <property type="match status" value="1"/>
</dbReference>
<dbReference type="PRINTS" id="PR00344">
    <property type="entry name" value="BCTRLSENSOR"/>
</dbReference>
<dbReference type="SMART" id="SM00387">
    <property type="entry name" value="HATPase_c"/>
    <property type="match status" value="1"/>
</dbReference>
<dbReference type="SMART" id="SM00260">
    <property type="entry name" value="CheW"/>
    <property type="match status" value="1"/>
</dbReference>
<evidence type="ECO:0000256" key="6">
    <source>
        <dbReference type="ARBA" id="ARBA00022777"/>
    </source>
</evidence>
<dbReference type="GO" id="GO:0005737">
    <property type="term" value="C:cytoplasm"/>
    <property type="evidence" value="ECO:0007669"/>
    <property type="project" value="InterPro"/>
</dbReference>
<sequence>MDELLAQFLVEGRDLVAQAAAAFDVLARDPGNAAAIDDAFRAIHTLKGSVAIFPMAAAERTLHAAEDVLERARKGGMALDGAATGALVACLDGVDRWIDDVELRGALGEDADGVAAALITGLPGREAAAPVSSSAATPDWARQLADGAEGPVVAFRYTPDPDCFFRGEDPLAIVATIPDLLRLDIRPAEGRWPALDAIEPFRCISILEGLSTASPEVVRAAFRMMPDQIALHRFEAAAPAPTPDAPAEAGPATTLRIDAARIDALADGLGELLVAVNALAPLAARIEAQDRTLAAAVRTAQAGIERSAANLQRSVAAVRLVPLAPTLRRLPRLAREIAATLGKPIAFAMVGDGLEVDKQIAEGLSEPLLHLLRNAIDHGIEDAATRAAAGKPVEGRVTLTASREGDAVAITLADDGGGIDPARIRATAQARGLLDVEAADQLTDAAALRLIFAPGFSTAETVTGVSGRGVGMDAVQAAVEKLRGTIAIDSTPGRGTRFLLRFPANALTTRLLVVEAAGDRYGVALEHVVETVRVEQSALLPVGEGTACVLRGRTVPVLSLARLLGGTELPGAHAKLLVTSAEGERVALRVDDFADRIDAVVRPPSGLLAGVSGIGGATLLGDGGVLLVLDLPALVA</sequence>
<dbReference type="InterPro" id="IPR008207">
    <property type="entry name" value="Sig_transdc_His_kin_Hpt_dom"/>
</dbReference>
<organism evidence="13 14">
    <name type="scientific">Sphingomonas trueperi</name>
    <dbReference type="NCBI Taxonomy" id="53317"/>
    <lineage>
        <taxon>Bacteria</taxon>
        <taxon>Pseudomonadati</taxon>
        <taxon>Pseudomonadota</taxon>
        <taxon>Alphaproteobacteria</taxon>
        <taxon>Sphingomonadales</taxon>
        <taxon>Sphingomonadaceae</taxon>
        <taxon>Sphingomonas</taxon>
    </lineage>
</organism>
<dbReference type="InterPro" id="IPR003594">
    <property type="entry name" value="HATPase_dom"/>
</dbReference>
<dbReference type="SMART" id="SM01231">
    <property type="entry name" value="H-kinase_dim"/>
    <property type="match status" value="1"/>
</dbReference>
<dbReference type="InterPro" id="IPR036890">
    <property type="entry name" value="HATPase_C_sf"/>
</dbReference>
<dbReference type="PANTHER" id="PTHR43395">
    <property type="entry name" value="SENSOR HISTIDINE KINASE CHEA"/>
    <property type="match status" value="1"/>
</dbReference>
<evidence type="ECO:0000259" key="11">
    <source>
        <dbReference type="PROSITE" id="PS50851"/>
    </source>
</evidence>
<dbReference type="GO" id="GO:0006935">
    <property type="term" value="P:chemotaxis"/>
    <property type="evidence" value="ECO:0007669"/>
    <property type="project" value="InterPro"/>
</dbReference>
<dbReference type="Gene3D" id="3.30.565.10">
    <property type="entry name" value="Histidine kinase-like ATPase, C-terminal domain"/>
    <property type="match status" value="1"/>
</dbReference>
<protein>
    <recommendedName>
        <fullName evidence="3">Chemotaxis protein CheA</fullName>
        <ecNumber evidence="2">2.7.13.3</ecNumber>
    </recommendedName>
</protein>
<keyword evidence="4 9" id="KW-0597">Phosphoprotein</keyword>
<dbReference type="FunFam" id="3.30.565.10:FF:000016">
    <property type="entry name" value="Chemotaxis protein CheA, putative"/>
    <property type="match status" value="1"/>
</dbReference>
<dbReference type="PANTHER" id="PTHR43395:SF1">
    <property type="entry name" value="CHEMOTAXIS PROTEIN CHEA"/>
    <property type="match status" value="1"/>
</dbReference>
<dbReference type="InterPro" id="IPR005467">
    <property type="entry name" value="His_kinase_dom"/>
</dbReference>
<dbReference type="RefSeq" id="WP_126002714.1">
    <property type="nucleotide sequence ID" value="NZ_BAAADY010000013.1"/>
</dbReference>
<dbReference type="Pfam" id="PF01627">
    <property type="entry name" value="Hpt"/>
    <property type="match status" value="1"/>
</dbReference>
<dbReference type="EC" id="2.7.13.3" evidence="2"/>
<dbReference type="PROSITE" id="PS50894">
    <property type="entry name" value="HPT"/>
    <property type="match status" value="1"/>
</dbReference>
<dbReference type="SMART" id="SM00073">
    <property type="entry name" value="HPT"/>
    <property type="match status" value="1"/>
</dbReference>
<evidence type="ECO:0000256" key="1">
    <source>
        <dbReference type="ARBA" id="ARBA00000085"/>
    </source>
</evidence>
<dbReference type="Gene3D" id="2.30.30.40">
    <property type="entry name" value="SH3 Domains"/>
    <property type="match status" value="1"/>
</dbReference>
<name>A0A7X6BCX2_9SPHN</name>
<dbReference type="GO" id="GO:0000155">
    <property type="term" value="F:phosphorelay sensor kinase activity"/>
    <property type="evidence" value="ECO:0007669"/>
    <property type="project" value="InterPro"/>
</dbReference>
<dbReference type="SUPFAM" id="SSF55874">
    <property type="entry name" value="ATPase domain of HSP90 chaperone/DNA topoisomerase II/histidine kinase"/>
    <property type="match status" value="1"/>
</dbReference>
<accession>A0A7X6BCX2</accession>
<gene>
    <name evidence="13" type="ORF">GGR89_001603</name>
</gene>
<dbReference type="SUPFAM" id="SSF50341">
    <property type="entry name" value="CheW-like"/>
    <property type="match status" value="1"/>
</dbReference>
<dbReference type="InterPro" id="IPR004358">
    <property type="entry name" value="Sig_transdc_His_kin-like_C"/>
</dbReference>
<dbReference type="Pfam" id="PF01584">
    <property type="entry name" value="CheW"/>
    <property type="match status" value="1"/>
</dbReference>
<dbReference type="Pfam" id="PF02895">
    <property type="entry name" value="H-kinase_dim"/>
    <property type="match status" value="1"/>
</dbReference>
<dbReference type="AlphaFoldDB" id="A0A7X6BCX2"/>
<comment type="function">
    <text evidence="8">Involved in the transmission of sensory signals from the chemoreceptors to the flagellar motors. CheA is autophosphorylated; it can transfer its phosphate group to either CheB or CheY.</text>
</comment>
<feature type="domain" description="Histidine kinase" evidence="10">
    <location>
        <begin position="264"/>
        <end position="506"/>
    </location>
</feature>
<evidence type="ECO:0000256" key="3">
    <source>
        <dbReference type="ARBA" id="ARBA00021495"/>
    </source>
</evidence>
<dbReference type="Pfam" id="PF02518">
    <property type="entry name" value="HATPase_c"/>
    <property type="match status" value="1"/>
</dbReference>
<evidence type="ECO:0000313" key="13">
    <source>
        <dbReference type="EMBL" id="NJB97291.1"/>
    </source>
</evidence>
<keyword evidence="6 13" id="KW-0418">Kinase</keyword>
<dbReference type="PROSITE" id="PS50109">
    <property type="entry name" value="HIS_KIN"/>
    <property type="match status" value="1"/>
</dbReference>
<dbReference type="PROSITE" id="PS50851">
    <property type="entry name" value="CHEW"/>
    <property type="match status" value="1"/>
</dbReference>